<dbReference type="Pfam" id="PF03883">
    <property type="entry name" value="H2O2_YaaD"/>
    <property type="match status" value="1"/>
</dbReference>
<gene>
    <name evidence="2" type="primary">yaaA</name>
    <name evidence="2" type="ORF">H8D24_01290</name>
</gene>
<dbReference type="AlphaFoldDB" id="A0A8J6TMR8"/>
<dbReference type="EMBL" id="JACNFK010000015">
    <property type="protein sequence ID" value="MBC8519029.1"/>
    <property type="molecule type" value="Genomic_DNA"/>
</dbReference>
<evidence type="ECO:0000256" key="1">
    <source>
        <dbReference type="HAMAP-Rule" id="MF_00652"/>
    </source>
</evidence>
<protein>
    <recommendedName>
        <fullName evidence="1">UPF0246 protein H8D24_01290</fullName>
    </recommendedName>
</protein>
<organism evidence="2 3">
    <name type="scientific">Candidatus Thiopontia autotrophica</name>
    <dbReference type="NCBI Taxonomy" id="2841688"/>
    <lineage>
        <taxon>Bacteria</taxon>
        <taxon>Pseudomonadati</taxon>
        <taxon>Pseudomonadota</taxon>
        <taxon>Gammaproteobacteria</taxon>
        <taxon>Candidatus Thiopontia</taxon>
    </lineage>
</organism>
<comment type="caution">
    <text evidence="2">The sequence shown here is derived from an EMBL/GenBank/DDBJ whole genome shotgun (WGS) entry which is preliminary data.</text>
</comment>
<dbReference type="Proteomes" id="UP000654401">
    <property type="component" value="Unassembled WGS sequence"/>
</dbReference>
<dbReference type="GO" id="GO:0005829">
    <property type="term" value="C:cytosol"/>
    <property type="evidence" value="ECO:0007669"/>
    <property type="project" value="TreeGrafter"/>
</dbReference>
<dbReference type="GO" id="GO:0033194">
    <property type="term" value="P:response to hydroperoxide"/>
    <property type="evidence" value="ECO:0007669"/>
    <property type="project" value="TreeGrafter"/>
</dbReference>
<proteinExistence type="inferred from homology"/>
<dbReference type="InterPro" id="IPR005583">
    <property type="entry name" value="YaaA"/>
</dbReference>
<reference evidence="2 3" key="1">
    <citation type="submission" date="2020-08" db="EMBL/GenBank/DDBJ databases">
        <title>Bridging the membrane lipid divide: bacteria of the FCB group superphylum have the potential to synthesize archaeal ether lipids.</title>
        <authorList>
            <person name="Villanueva L."/>
            <person name="Von Meijenfeldt F.A.B."/>
            <person name="Westbye A.B."/>
            <person name="Yadav S."/>
            <person name="Hopmans E.C."/>
            <person name="Dutilh B.E."/>
            <person name="Sinninghe Damste J.S."/>
        </authorList>
    </citation>
    <scope>NUCLEOTIDE SEQUENCE [LARGE SCALE GENOMIC DNA]</scope>
    <source>
        <strain evidence="2">NIOZ-UU100</strain>
    </source>
</reference>
<evidence type="ECO:0000313" key="2">
    <source>
        <dbReference type="EMBL" id="MBC8519029.1"/>
    </source>
</evidence>
<sequence length="258" mass="29630">MLLLISPAKKLEFEEVAPDIGFSEPELIGKAEYIALIMKQYSESDLKRLMKLSDNLARLNFERYRRWTTDTSEQRSKQAILAFRGDVYAGMAATAFEQRDFDYAQAHLRILSGLYGVLRPLDMIQPHRLEMGTRLKNRKGDNLYDYWRGESASLINRDVEISGGEIINLASSEYFKSVDGMLDYPVVTPVFKDEKNGQYKIISIYAKKARGMMCDFVIRNRLDRAEQLQDFSAAGYRFSEEGSDSGQLLFLRKESARP</sequence>
<name>A0A8J6TMR8_9GAMM</name>
<comment type="similarity">
    <text evidence="1">Belongs to the UPF0246 family.</text>
</comment>
<dbReference type="PANTHER" id="PTHR30283:SF4">
    <property type="entry name" value="PEROXIDE STRESS RESISTANCE PROTEIN YAAA"/>
    <property type="match status" value="1"/>
</dbReference>
<accession>A0A8J6TMR8</accession>
<dbReference type="NCBIfam" id="NF002542">
    <property type="entry name" value="PRK02101.1-3"/>
    <property type="match status" value="1"/>
</dbReference>
<evidence type="ECO:0000313" key="3">
    <source>
        <dbReference type="Proteomes" id="UP000654401"/>
    </source>
</evidence>
<dbReference type="HAMAP" id="MF_00652">
    <property type="entry name" value="UPF0246"/>
    <property type="match status" value="1"/>
</dbReference>
<dbReference type="PANTHER" id="PTHR30283">
    <property type="entry name" value="PEROXIDE STRESS RESPONSE PROTEIN YAAA"/>
    <property type="match status" value="1"/>
</dbReference>